<dbReference type="Pfam" id="PF00486">
    <property type="entry name" value="Trans_reg_C"/>
    <property type="match status" value="1"/>
</dbReference>
<keyword evidence="1" id="KW-0238">DNA-binding</keyword>
<dbReference type="InterPro" id="IPR001867">
    <property type="entry name" value="OmpR/PhoB-type_DNA-bd"/>
</dbReference>
<dbReference type="GO" id="GO:0006355">
    <property type="term" value="P:regulation of DNA-templated transcription"/>
    <property type="evidence" value="ECO:0007669"/>
    <property type="project" value="InterPro"/>
</dbReference>
<dbReference type="Proteomes" id="UP000069162">
    <property type="component" value="Chromosome"/>
</dbReference>
<dbReference type="AlphaFoldDB" id="A0A806XC14"/>
<dbReference type="SUPFAM" id="SSF46894">
    <property type="entry name" value="C-terminal effector domain of the bipartite response regulators"/>
    <property type="match status" value="1"/>
</dbReference>
<protein>
    <recommendedName>
        <fullName evidence="3">OmpR/PhoB-type domain-containing protein</fullName>
    </recommendedName>
</protein>
<evidence type="ECO:0000256" key="1">
    <source>
        <dbReference type="ARBA" id="ARBA00023125"/>
    </source>
</evidence>
<proteinExistence type="predicted"/>
<dbReference type="EMBL" id="CP012871">
    <property type="protein sequence ID" value="ALR78602.1"/>
    <property type="molecule type" value="Genomic_DNA"/>
</dbReference>
<feature type="transmembrane region" description="Helical" evidence="2">
    <location>
        <begin position="34"/>
        <end position="54"/>
    </location>
</feature>
<reference evidence="5" key="1">
    <citation type="submission" date="2015-10" db="EMBL/GenBank/DDBJ databases">
        <title>Complete Genome Sequencing of Klebsiella sp. strain G5.</title>
        <authorList>
            <person name="Chan K.-G."/>
            <person name="Chen J.-W."/>
        </authorList>
    </citation>
    <scope>NUCLEOTIDE SEQUENCE [LARGE SCALE GENOMIC DNA]</scope>
    <source>
        <strain evidence="5">G5</strain>
    </source>
</reference>
<dbReference type="InterPro" id="IPR036388">
    <property type="entry name" value="WH-like_DNA-bd_sf"/>
</dbReference>
<dbReference type="OrthoDB" id="6485260at2"/>
<dbReference type="SMART" id="SM00862">
    <property type="entry name" value="Trans_reg_C"/>
    <property type="match status" value="1"/>
</dbReference>
<dbReference type="GO" id="GO:0000160">
    <property type="term" value="P:phosphorelay signal transduction system"/>
    <property type="evidence" value="ECO:0007669"/>
    <property type="project" value="InterPro"/>
</dbReference>
<dbReference type="RefSeq" id="WP_062742311.1">
    <property type="nucleotide sequence ID" value="NZ_CP012871.1"/>
</dbReference>
<keyword evidence="2" id="KW-0812">Transmembrane</keyword>
<keyword evidence="2" id="KW-0472">Membrane</keyword>
<name>A0A806XC14_9ENTR</name>
<dbReference type="Gene3D" id="1.10.10.10">
    <property type="entry name" value="Winged helix-like DNA-binding domain superfamily/Winged helix DNA-binding domain"/>
    <property type="match status" value="1"/>
</dbReference>
<organism evidence="4 5">
    <name type="scientific">[Enterobacter] lignolyticus</name>
    <dbReference type="NCBI Taxonomy" id="1334193"/>
    <lineage>
        <taxon>Bacteria</taxon>
        <taxon>Pseudomonadati</taxon>
        <taxon>Pseudomonadota</taxon>
        <taxon>Gammaproteobacteria</taxon>
        <taxon>Enterobacterales</taxon>
        <taxon>Enterobacteriaceae</taxon>
        <taxon>Pluralibacter</taxon>
    </lineage>
</organism>
<dbReference type="InterPro" id="IPR016032">
    <property type="entry name" value="Sig_transdc_resp-reg_C-effctor"/>
</dbReference>
<feature type="domain" description="OmpR/PhoB-type" evidence="3">
    <location>
        <begin position="37"/>
        <end position="115"/>
    </location>
</feature>
<keyword evidence="2" id="KW-1133">Transmembrane helix</keyword>
<dbReference type="KEGG" id="kle:AO703_20665"/>
<evidence type="ECO:0000259" key="3">
    <source>
        <dbReference type="SMART" id="SM00862"/>
    </source>
</evidence>
<dbReference type="GO" id="GO:0003677">
    <property type="term" value="F:DNA binding"/>
    <property type="evidence" value="ECO:0007669"/>
    <property type="project" value="UniProtKB-KW"/>
</dbReference>
<sequence length="134" mass="15688">MEYQLYGFMIGTEIHFDIHNQRVYRLPSRHADKSIVFVTIAFNKTMLQLFLYLLMHGRKRAVSKDELMQKIWEENNLSCSSQRVWQVVNNLTKKLAMLGLPIDFITNIKGSGYRVNYESITPVYCKGDELPHCV</sequence>
<accession>A0A806XC14</accession>
<evidence type="ECO:0000313" key="4">
    <source>
        <dbReference type="EMBL" id="ALR78602.1"/>
    </source>
</evidence>
<evidence type="ECO:0000313" key="5">
    <source>
        <dbReference type="Proteomes" id="UP000069162"/>
    </source>
</evidence>
<gene>
    <name evidence="4" type="ORF">AO703_20665</name>
</gene>
<evidence type="ECO:0000256" key="2">
    <source>
        <dbReference type="SAM" id="Phobius"/>
    </source>
</evidence>